<dbReference type="GO" id="GO:0031397">
    <property type="term" value="P:negative regulation of protein ubiquitination"/>
    <property type="evidence" value="ECO:0007669"/>
    <property type="project" value="Ensembl"/>
</dbReference>
<reference evidence="14" key="3">
    <citation type="submission" date="2025-09" db="UniProtKB">
        <authorList>
            <consortium name="Ensembl"/>
        </authorList>
    </citation>
    <scope>IDENTIFICATION</scope>
    <source>
        <strain evidence="14">Glennie</strain>
    </source>
</reference>
<dbReference type="FunCoup" id="A0A6I8NDN5">
    <property type="interactions" value="1655"/>
</dbReference>
<dbReference type="GO" id="GO:0005813">
    <property type="term" value="C:centrosome"/>
    <property type="evidence" value="ECO:0000318"/>
    <property type="project" value="GO_Central"/>
</dbReference>
<gene>
    <name evidence="14" type="primary">CEP78</name>
</gene>
<proteinExistence type="inferred from homology"/>
<evidence type="ECO:0000256" key="8">
    <source>
        <dbReference type="ARBA" id="ARBA00060239"/>
    </source>
</evidence>
<evidence type="ECO:0000256" key="11">
    <source>
        <dbReference type="ARBA" id="ARBA00069623"/>
    </source>
</evidence>
<dbReference type="InParanoid" id="A0A6I8NDN5"/>
<evidence type="ECO:0000256" key="10">
    <source>
        <dbReference type="ARBA" id="ARBA00063880"/>
    </source>
</evidence>
<keyword evidence="5" id="KW-0969">Cilium</keyword>
<keyword evidence="6" id="KW-0206">Cytoskeleton</keyword>
<accession>A0A6I8NDN5</accession>
<reference evidence="14" key="2">
    <citation type="submission" date="2025-08" db="UniProtKB">
        <authorList>
            <consortium name="Ensembl"/>
        </authorList>
    </citation>
    <scope>IDENTIFICATION</scope>
    <source>
        <strain evidence="14">Glennie</strain>
    </source>
</reference>
<dbReference type="PANTHER" id="PTHR24110">
    <property type="entry name" value="CENTROSOMAL PROTEIN OF 78 KDA"/>
    <property type="match status" value="1"/>
</dbReference>
<dbReference type="GO" id="GO:0061512">
    <property type="term" value="P:protein localization to cilium"/>
    <property type="evidence" value="ECO:0007669"/>
    <property type="project" value="Ensembl"/>
</dbReference>
<dbReference type="SUPFAM" id="SSF52047">
    <property type="entry name" value="RNI-like"/>
    <property type="match status" value="1"/>
</dbReference>
<comment type="similarity">
    <text evidence="9">Belongs to the CEP78 family.</text>
</comment>
<dbReference type="Pfam" id="PF13516">
    <property type="entry name" value="LRR_6"/>
    <property type="match status" value="2"/>
</dbReference>
<sequence>MIDSVKLRRESAFDFFLRYDYLCALNDCVPLPGVKAHLEEGILDFNADHIKVADWTPLLNALAIDKNLTSIAIRSWYQPICGETGSEKYKASSRRRIPAIRSQDVIIQLCKAIKSCLSVSSVLKNLELQGLLLNEQDLILLTQGLNKSASLEHLSLAHCPIGDGGVKTICQSIKNSTTLKTVNFTGCNLTWHGADHLANILKFQAIKRRGEAWAESLRYRRPDLDCMAGLRRITLNCNPRIGDHGARILAECLGEDLWLKALDLQQCGIANKGAMALRDALESNVILVILDIRKNPLVDPVLIKGIMKKIIQNGSSANSEYEWLSSTPLKDLYKTKQKKRTIILGSGRKGKATIRIVIWRHRGLAAKKPPSSGRKHTSGKECYAAEPLRPGAYGFMPWRTAARAKRCRGFPVIKPQDVPLQIQQAGFPLKVTMEKASSSETEGTEEASDSEPEMLEEDALQKCKLLEEHLEECLKRLKDERTMRLKSDIRLIELEIENAKIRKINDSLSEALRAQSTTSMILEDESFLSSIETSFQKFHAFLDLLRDAGLGQLVAMSGIGQSDFSLLGRTQMNSAVSKPSTAEERVFREERSEPMPNIPARMRDLQEPSGEPRTAWPFDSFPLTVSALEAKSVFIETEGIIALDQQQQELPGTSKEHEDGMLSLVAAEIESQRNEETMSKGSRTSSSEKSSGLREYTRKHSSQKQYANSHRSSSVSTISRACSSLSSEKVKNQTSKKKIPDWRDTGAGLSKDDKSHHRMPKHSQIYSPVSDVEMKKCI</sequence>
<keyword evidence="3" id="KW-0963">Cytoplasm</keyword>
<dbReference type="GO" id="GO:0071539">
    <property type="term" value="P:protein localization to centrosome"/>
    <property type="evidence" value="ECO:0007669"/>
    <property type="project" value="Ensembl"/>
</dbReference>
<dbReference type="GeneTree" id="ENSGT00390000013287"/>
<feature type="region of interest" description="Disordered" evidence="13">
    <location>
        <begin position="434"/>
        <end position="454"/>
    </location>
</feature>
<evidence type="ECO:0000256" key="7">
    <source>
        <dbReference type="ARBA" id="ARBA00023273"/>
    </source>
</evidence>
<evidence type="ECO:0000256" key="1">
    <source>
        <dbReference type="ARBA" id="ARBA00004114"/>
    </source>
</evidence>
<evidence type="ECO:0000256" key="2">
    <source>
        <dbReference type="ARBA" id="ARBA00004120"/>
    </source>
</evidence>
<feature type="coiled-coil region" evidence="12">
    <location>
        <begin position="460"/>
        <end position="511"/>
    </location>
</feature>
<dbReference type="PRINTS" id="PR02062">
    <property type="entry name" value="CENTROSOME78"/>
</dbReference>
<name>A0A6I8NDN5_ORNAN</name>
<dbReference type="FunFam" id="3.80.10.10:FF:000070">
    <property type="entry name" value="Centrosomal protein of 78 kDa"/>
    <property type="match status" value="1"/>
</dbReference>
<keyword evidence="15" id="KW-1185">Reference proteome</keyword>
<evidence type="ECO:0000313" key="14">
    <source>
        <dbReference type="Ensembl" id="ENSOANP00000039348.1"/>
    </source>
</evidence>
<reference evidence="14 15" key="1">
    <citation type="journal article" date="2008" name="Nature">
        <title>Genome analysis of the platypus reveals unique signatures of evolution.</title>
        <authorList>
            <person name="Warren W.C."/>
            <person name="Hillier L.W."/>
            <person name="Marshall Graves J.A."/>
            <person name="Birney E."/>
            <person name="Ponting C.P."/>
            <person name="Grutzner F."/>
            <person name="Belov K."/>
            <person name="Miller W."/>
            <person name="Clarke L."/>
            <person name="Chinwalla A.T."/>
            <person name="Yang S.P."/>
            <person name="Heger A."/>
            <person name="Locke D.P."/>
            <person name="Miethke P."/>
            <person name="Waters P.D."/>
            <person name="Veyrunes F."/>
            <person name="Fulton L."/>
            <person name="Fulton B."/>
            <person name="Graves T."/>
            <person name="Wallis J."/>
            <person name="Puente X.S."/>
            <person name="Lopez-Otin C."/>
            <person name="Ordonez G.R."/>
            <person name="Eichler E.E."/>
            <person name="Chen L."/>
            <person name="Cheng Z."/>
            <person name="Deakin J.E."/>
            <person name="Alsop A."/>
            <person name="Thompson K."/>
            <person name="Kirby P."/>
            <person name="Papenfuss A.T."/>
            <person name="Wakefield M.J."/>
            <person name="Olender T."/>
            <person name="Lancet D."/>
            <person name="Huttley G.A."/>
            <person name="Smit A.F."/>
            <person name="Pask A."/>
            <person name="Temple-Smith P."/>
            <person name="Batzer M.A."/>
            <person name="Walker J.A."/>
            <person name="Konkel M.K."/>
            <person name="Harris R.S."/>
            <person name="Whittington C.M."/>
            <person name="Wong E.S."/>
            <person name="Gemmell N.J."/>
            <person name="Buschiazzo E."/>
            <person name="Vargas Jentzsch I.M."/>
            <person name="Merkel A."/>
            <person name="Schmitz J."/>
            <person name="Zemann A."/>
            <person name="Churakov G."/>
            <person name="Kriegs J.O."/>
            <person name="Brosius J."/>
            <person name="Murchison E.P."/>
            <person name="Sachidanandam R."/>
            <person name="Smith C."/>
            <person name="Hannon G.J."/>
            <person name="Tsend-Ayush E."/>
            <person name="McMillan D."/>
            <person name="Attenborough R."/>
            <person name="Rens W."/>
            <person name="Ferguson-Smith M."/>
            <person name="Lefevre C.M."/>
            <person name="Sharp J.A."/>
            <person name="Nicholas K.R."/>
            <person name="Ray D.A."/>
            <person name="Kube M."/>
            <person name="Reinhardt R."/>
            <person name="Pringle T.H."/>
            <person name="Taylor J."/>
            <person name="Jones R.C."/>
            <person name="Nixon B."/>
            <person name="Dacheux J.L."/>
            <person name="Niwa H."/>
            <person name="Sekita Y."/>
            <person name="Huang X."/>
            <person name="Stark A."/>
            <person name="Kheradpour P."/>
            <person name="Kellis M."/>
            <person name="Flicek P."/>
            <person name="Chen Y."/>
            <person name="Webber C."/>
            <person name="Hardison R."/>
            <person name="Nelson J."/>
            <person name="Hallsworth-Pepin K."/>
            <person name="Delehaunty K."/>
            <person name="Markovic C."/>
            <person name="Minx P."/>
            <person name="Feng Y."/>
            <person name="Kremitzki C."/>
            <person name="Mitreva M."/>
            <person name="Glasscock J."/>
            <person name="Wylie T."/>
            <person name="Wohldmann P."/>
            <person name="Thiru P."/>
            <person name="Nhan M.N."/>
            <person name="Pohl C.S."/>
            <person name="Smith S.M."/>
            <person name="Hou S."/>
            <person name="Nefedov M."/>
            <person name="de Jong P.J."/>
            <person name="Renfree M.B."/>
            <person name="Mardis E.R."/>
            <person name="Wilson R.K."/>
        </authorList>
    </citation>
    <scope>NUCLEOTIDE SEQUENCE [LARGE SCALE GENOMIC DNA]</scope>
    <source>
        <strain evidence="14 15">Glennie</strain>
    </source>
</reference>
<evidence type="ECO:0000256" key="5">
    <source>
        <dbReference type="ARBA" id="ARBA00023069"/>
    </source>
</evidence>
<dbReference type="InterPro" id="IPR032675">
    <property type="entry name" value="LRR_dom_sf"/>
</dbReference>
<dbReference type="Ensembl" id="ENSOANT00000057889.1">
    <property type="protein sequence ID" value="ENSOANP00000039348.1"/>
    <property type="gene ID" value="ENSOANG00000002647.4"/>
</dbReference>
<dbReference type="GO" id="GO:0030317">
    <property type="term" value="P:flagellated sperm motility"/>
    <property type="evidence" value="ECO:0007669"/>
    <property type="project" value="Ensembl"/>
</dbReference>
<evidence type="ECO:0000313" key="15">
    <source>
        <dbReference type="Proteomes" id="UP000002279"/>
    </source>
</evidence>
<dbReference type="PANTHER" id="PTHR24110:SF3">
    <property type="entry name" value="CENTROSOMAL PROTEIN OF 78 KDA"/>
    <property type="match status" value="1"/>
</dbReference>
<evidence type="ECO:0000256" key="9">
    <source>
        <dbReference type="ARBA" id="ARBA00061070"/>
    </source>
</evidence>
<dbReference type="GO" id="GO:0005814">
    <property type="term" value="C:centriole"/>
    <property type="evidence" value="ECO:0007669"/>
    <property type="project" value="UniProtKB-SubCell"/>
</dbReference>
<dbReference type="AlphaFoldDB" id="A0A6I8NDN5"/>
<dbReference type="GO" id="GO:0044782">
    <property type="term" value="P:cilium organization"/>
    <property type="evidence" value="ECO:0000318"/>
    <property type="project" value="GO_Central"/>
</dbReference>
<dbReference type="Bgee" id="ENSOANG00000002647">
    <property type="expression patterns" value="Expressed in endometrium and 7 other cell types or tissues"/>
</dbReference>
<feature type="compositionally biased region" description="Low complexity" evidence="13">
    <location>
        <begin position="679"/>
        <end position="690"/>
    </location>
</feature>
<dbReference type="SMART" id="SM00368">
    <property type="entry name" value="LRR_RI"/>
    <property type="match status" value="4"/>
</dbReference>
<evidence type="ECO:0000256" key="13">
    <source>
        <dbReference type="SAM" id="MobiDB-lite"/>
    </source>
</evidence>
<feature type="compositionally biased region" description="Low complexity" evidence="13">
    <location>
        <begin position="709"/>
        <end position="724"/>
    </location>
</feature>
<comment type="subunit">
    <text evidence="10">Interacts with PLK4. Interacts with FAM161A. Interacts with IFT20; regulating IFT20 stability and localization. Interacts with TTC21A; regulating TTC21A stability and localization. Interacts with USP16; promoting USP16-dependent deubiquitination of tektins. Interacts with DCAF1/VPRBP; promoting localization of the EDVP complex to centrosomes. Interacts with CEP350; promoting CEP78 localization to centrosome and centriole.</text>
</comment>
<dbReference type="FunFam" id="3.80.10.10:FF:000057">
    <property type="entry name" value="Centrosomal protein of 78 kDa"/>
    <property type="match status" value="1"/>
</dbReference>
<dbReference type="Proteomes" id="UP000002279">
    <property type="component" value="Chromosome X5"/>
</dbReference>
<organism evidence="14 15">
    <name type="scientific">Ornithorhynchus anatinus</name>
    <name type="common">Duckbill platypus</name>
    <dbReference type="NCBI Taxonomy" id="9258"/>
    <lineage>
        <taxon>Eukaryota</taxon>
        <taxon>Metazoa</taxon>
        <taxon>Chordata</taxon>
        <taxon>Craniata</taxon>
        <taxon>Vertebrata</taxon>
        <taxon>Euteleostomi</taxon>
        <taxon>Mammalia</taxon>
        <taxon>Monotremata</taxon>
        <taxon>Ornithorhynchidae</taxon>
        <taxon>Ornithorhynchus</taxon>
    </lineage>
</organism>
<evidence type="ECO:0000256" key="3">
    <source>
        <dbReference type="ARBA" id="ARBA00022490"/>
    </source>
</evidence>
<comment type="function">
    <text evidence="8">Centriole wall protein that localizes to mature centrioles and regulates centriole and cilia biogenesis. Involved in centrosome duplication: required for efficient PLK4 centrosomal localization and PLK4-induced overduplication of centrioles. Involved in cilium biogenesis and controls cilium length. Acts as a regulator of protein stability by preventing ubiquitination of centrosomal proteins, such as CCP110 and tektins. Associates with the EDVP complex, preventing ubiquitination and degradation of CCP110. Promotes deubiquitination of tektin proteins (TEKT1, TEKT2, TEK3, TEKT4 and TEKT5) via its interaction with USP16.</text>
</comment>
<dbReference type="OMA" id="MTLKLCK"/>
<evidence type="ECO:0000256" key="6">
    <source>
        <dbReference type="ARBA" id="ARBA00023212"/>
    </source>
</evidence>
<keyword evidence="4" id="KW-0970">Cilium biogenesis/degradation</keyword>
<keyword evidence="7" id="KW-0966">Cell projection</keyword>
<feature type="region of interest" description="Disordered" evidence="13">
    <location>
        <begin position="671"/>
        <end position="772"/>
    </location>
</feature>
<evidence type="ECO:0000256" key="4">
    <source>
        <dbReference type="ARBA" id="ARBA00022794"/>
    </source>
</evidence>
<protein>
    <recommendedName>
        <fullName evidence="11">Centrosomal protein of 78 kDa</fullName>
    </recommendedName>
</protein>
<evidence type="ECO:0000256" key="12">
    <source>
        <dbReference type="SAM" id="Coils"/>
    </source>
</evidence>
<dbReference type="InterPro" id="IPR001611">
    <property type="entry name" value="Leu-rich_rpt"/>
</dbReference>
<dbReference type="Gene3D" id="3.80.10.10">
    <property type="entry name" value="Ribonuclease Inhibitor"/>
    <property type="match status" value="2"/>
</dbReference>
<feature type="compositionally biased region" description="Basic and acidic residues" evidence="13">
    <location>
        <begin position="738"/>
        <end position="755"/>
    </location>
</feature>
<dbReference type="InterPro" id="IPR026212">
    <property type="entry name" value="Cep78"/>
</dbReference>
<feature type="compositionally biased region" description="Acidic residues" evidence="13">
    <location>
        <begin position="442"/>
        <end position="454"/>
    </location>
</feature>
<dbReference type="GO" id="GO:0036064">
    <property type="term" value="C:ciliary basal body"/>
    <property type="evidence" value="ECO:0000318"/>
    <property type="project" value="GO_Central"/>
</dbReference>
<keyword evidence="12" id="KW-0175">Coiled coil</keyword>
<comment type="subcellular location">
    <subcellularLocation>
        <location evidence="2">Cytoplasm</location>
        <location evidence="2">Cytoskeleton</location>
        <location evidence="2">Cilium basal body</location>
    </subcellularLocation>
    <subcellularLocation>
        <location evidence="1">Cytoplasm</location>
        <location evidence="1">Cytoskeleton</location>
        <location evidence="1">Microtubule organizing center</location>
        <location evidence="1">Centrosome</location>
        <location evidence="1">Centriole</location>
    </subcellularLocation>
</comment>